<feature type="region of interest" description="Disordered" evidence="9">
    <location>
        <begin position="249"/>
        <end position="293"/>
    </location>
</feature>
<feature type="compositionally biased region" description="Polar residues" evidence="9">
    <location>
        <begin position="66"/>
        <end position="77"/>
    </location>
</feature>
<sequence length="666" mass="74607">MVMVSGSQSINLDSAPLESFQLSTMLAAEKVALKKKLKMDIANVRSATERMKVERGRRSYGLDRQVSFTGESGQTASGKGKRKSEMNKVQNEMNRCLDDVKMFIGDKSKVKITMSGANNRGPPGRLEGQKEKKPRMDNGLMQQCAGILKNLMTHPAGWVFNQPVDPVELNIPDYFSIVSEPMDFGTIKSKLEKKMYWGIQDFAADVRLTFSNAMLYNPPSNNVHIMAKKLNNIFNMRWKSVEAKWSGESPIAGQGRISNESRKKINTRQGCHETPASRMSLLPKSSMSSEDKQKLRNDLLEISKGKMPPDLRGFLRRFGFISQNEERIEVDLDAFNDETLLELKRITRNYFDARVAEVEPSEMANSCGRNFLHKDFDKGNRHARGSTNTKPHMSPVTCATGSCRNITCRCSRQNDSTQPSSSDISSERSLGRFNHADGAFDPDHLASVTAIAQISKSDPESDGAVSAMDEENVCASSQFEAPATASSSADGWMNPLYDDQLSPSKALRAAILKRRFADTIRKAQQKTLLVHGEKEDPVKMQQERERLERMQCEEKARIEAQIRAAEAASRMRAEAELKMQREQEREAARIALQKMEKTVEIDENLAILKDLEMLGGCSVPDHFLESEGYGSILGALEGGNLGKPLERLDFKGRDNLVYKNQFFSEI</sequence>
<feature type="coiled-coil region" evidence="8">
    <location>
        <begin position="565"/>
        <end position="598"/>
    </location>
</feature>
<dbReference type="PANTHER" id="PTHR46136">
    <property type="entry name" value="TRANSCRIPTION FACTOR GTE8"/>
    <property type="match status" value="1"/>
</dbReference>
<evidence type="ECO:0000256" key="9">
    <source>
        <dbReference type="SAM" id="MobiDB-lite"/>
    </source>
</evidence>
<evidence type="ECO:0000259" key="10">
    <source>
        <dbReference type="PROSITE" id="PS50014"/>
    </source>
</evidence>
<evidence type="ECO:0000256" key="5">
    <source>
        <dbReference type="ARBA" id="ARBA00023163"/>
    </source>
</evidence>
<dbReference type="Gene3D" id="1.20.920.10">
    <property type="entry name" value="Bromodomain-like"/>
    <property type="match status" value="1"/>
</dbReference>
<keyword evidence="5" id="KW-0804">Transcription</keyword>
<evidence type="ECO:0000256" key="6">
    <source>
        <dbReference type="ARBA" id="ARBA00023242"/>
    </source>
</evidence>
<evidence type="ECO:0000256" key="4">
    <source>
        <dbReference type="ARBA" id="ARBA00023117"/>
    </source>
</evidence>
<dbReference type="InterPro" id="IPR037377">
    <property type="entry name" value="GTE_bromo"/>
</dbReference>
<evidence type="ECO:0000256" key="2">
    <source>
        <dbReference type="ARBA" id="ARBA00023015"/>
    </source>
</evidence>
<dbReference type="AlphaFoldDB" id="A0A835DM69"/>
<dbReference type="OrthoDB" id="21449at2759"/>
<dbReference type="OMA" id="WELNPPG"/>
<dbReference type="InterPro" id="IPR036427">
    <property type="entry name" value="Bromodomain-like_sf"/>
</dbReference>
<dbReference type="GO" id="GO:0005634">
    <property type="term" value="C:nucleus"/>
    <property type="evidence" value="ECO:0007669"/>
    <property type="project" value="UniProtKB-SubCell"/>
</dbReference>
<dbReference type="SMART" id="SM00297">
    <property type="entry name" value="BROMO"/>
    <property type="match status" value="1"/>
</dbReference>
<dbReference type="CDD" id="cd05506">
    <property type="entry name" value="Bromo_plant1"/>
    <property type="match status" value="1"/>
</dbReference>
<dbReference type="InterPro" id="IPR052442">
    <property type="entry name" value="Env_Response_Regulator"/>
</dbReference>
<gene>
    <name evidence="11" type="ORF">HHK36_005242</name>
</gene>
<evidence type="ECO:0000256" key="1">
    <source>
        <dbReference type="ARBA" id="ARBA00004123"/>
    </source>
</evidence>
<keyword evidence="6" id="KW-0539">Nucleus</keyword>
<dbReference type="Proteomes" id="UP000655225">
    <property type="component" value="Unassembled WGS sequence"/>
</dbReference>
<dbReference type="PRINTS" id="PR00503">
    <property type="entry name" value="BROMODOMAIN"/>
</dbReference>
<dbReference type="PANTHER" id="PTHR46136:SF19">
    <property type="entry name" value="TRANSCRIPTION FACTOR GTE12"/>
    <property type="match status" value="1"/>
</dbReference>
<evidence type="ECO:0000313" key="11">
    <source>
        <dbReference type="EMBL" id="KAF8409168.1"/>
    </source>
</evidence>
<dbReference type="SUPFAM" id="SSF47370">
    <property type="entry name" value="Bromodomain"/>
    <property type="match status" value="1"/>
</dbReference>
<feature type="domain" description="Bromo" evidence="10">
    <location>
        <begin position="152"/>
        <end position="224"/>
    </location>
</feature>
<evidence type="ECO:0000256" key="8">
    <source>
        <dbReference type="SAM" id="Coils"/>
    </source>
</evidence>
<evidence type="ECO:0000313" key="12">
    <source>
        <dbReference type="Proteomes" id="UP000655225"/>
    </source>
</evidence>
<protein>
    <recommendedName>
        <fullName evidence="10">Bromo domain-containing protein</fullName>
    </recommendedName>
</protein>
<evidence type="ECO:0000256" key="7">
    <source>
        <dbReference type="PROSITE-ProRule" id="PRU00035"/>
    </source>
</evidence>
<keyword evidence="2" id="KW-0805">Transcription regulation</keyword>
<feature type="region of interest" description="Disordered" evidence="9">
    <location>
        <begin position="55"/>
        <end position="87"/>
    </location>
</feature>
<evidence type="ECO:0000256" key="3">
    <source>
        <dbReference type="ARBA" id="ARBA00023054"/>
    </source>
</evidence>
<comment type="caution">
    <text evidence="11">The sequence shown here is derived from an EMBL/GenBank/DDBJ whole genome shotgun (WGS) entry which is preliminary data.</text>
</comment>
<name>A0A835DM69_TETSI</name>
<reference evidence="11 12" key="1">
    <citation type="submission" date="2020-04" db="EMBL/GenBank/DDBJ databases">
        <title>Plant Genome Project.</title>
        <authorList>
            <person name="Zhang R.-G."/>
        </authorList>
    </citation>
    <scope>NUCLEOTIDE SEQUENCE [LARGE SCALE GENOMIC DNA]</scope>
    <source>
        <strain evidence="11">YNK0</strain>
        <tissue evidence="11">Leaf</tissue>
    </source>
</reference>
<organism evidence="11 12">
    <name type="scientific">Tetracentron sinense</name>
    <name type="common">Spur-leaf</name>
    <dbReference type="NCBI Taxonomy" id="13715"/>
    <lineage>
        <taxon>Eukaryota</taxon>
        <taxon>Viridiplantae</taxon>
        <taxon>Streptophyta</taxon>
        <taxon>Embryophyta</taxon>
        <taxon>Tracheophyta</taxon>
        <taxon>Spermatophyta</taxon>
        <taxon>Magnoliopsida</taxon>
        <taxon>Trochodendrales</taxon>
        <taxon>Trochodendraceae</taxon>
        <taxon>Tetracentron</taxon>
    </lineage>
</organism>
<feature type="region of interest" description="Disordered" evidence="9">
    <location>
        <begin position="113"/>
        <end position="134"/>
    </location>
</feature>
<keyword evidence="4 7" id="KW-0103">Bromodomain</keyword>
<dbReference type="PROSITE" id="PS50014">
    <property type="entry name" value="BROMODOMAIN_2"/>
    <property type="match status" value="1"/>
</dbReference>
<accession>A0A835DM69</accession>
<dbReference type="EMBL" id="JABCRI010000003">
    <property type="protein sequence ID" value="KAF8409168.1"/>
    <property type="molecule type" value="Genomic_DNA"/>
</dbReference>
<keyword evidence="3 8" id="KW-0175">Coiled coil</keyword>
<dbReference type="Pfam" id="PF00439">
    <property type="entry name" value="Bromodomain"/>
    <property type="match status" value="1"/>
</dbReference>
<dbReference type="InterPro" id="IPR001487">
    <property type="entry name" value="Bromodomain"/>
</dbReference>
<comment type="subcellular location">
    <subcellularLocation>
        <location evidence="1">Nucleus</location>
    </subcellularLocation>
</comment>
<keyword evidence="12" id="KW-1185">Reference proteome</keyword>
<proteinExistence type="predicted"/>